<gene>
    <name evidence="1" type="ORF">TCM_016585</name>
</gene>
<organism evidence="1 2">
    <name type="scientific">Theobroma cacao</name>
    <name type="common">Cacao</name>
    <name type="synonym">Cocoa</name>
    <dbReference type="NCBI Taxonomy" id="3641"/>
    <lineage>
        <taxon>Eukaryota</taxon>
        <taxon>Viridiplantae</taxon>
        <taxon>Streptophyta</taxon>
        <taxon>Embryophyta</taxon>
        <taxon>Tracheophyta</taxon>
        <taxon>Spermatophyta</taxon>
        <taxon>Magnoliopsida</taxon>
        <taxon>eudicotyledons</taxon>
        <taxon>Gunneridae</taxon>
        <taxon>Pentapetalae</taxon>
        <taxon>rosids</taxon>
        <taxon>malvids</taxon>
        <taxon>Malvales</taxon>
        <taxon>Malvaceae</taxon>
        <taxon>Byttnerioideae</taxon>
        <taxon>Theobroma</taxon>
    </lineage>
</organism>
<protein>
    <submittedName>
        <fullName evidence="1">Uncharacterized protein</fullName>
    </submittedName>
</protein>
<dbReference type="Proteomes" id="UP000026915">
    <property type="component" value="Chromosome 3"/>
</dbReference>
<keyword evidence="2" id="KW-1185">Reference proteome</keyword>
<evidence type="ECO:0000313" key="1">
    <source>
        <dbReference type="EMBL" id="EOY25188.1"/>
    </source>
</evidence>
<dbReference type="InParanoid" id="A0A061G736"/>
<dbReference type="HOGENOM" id="CLU_2255072_0_0_1"/>
<dbReference type="Gramene" id="EOY25188">
    <property type="protein sequence ID" value="EOY25188"/>
    <property type="gene ID" value="TCM_016585"/>
</dbReference>
<sequence length="104" mass="11671">MLKFYVSLRVFLSIHLDGVIEDFWSLFRESVTKRDSTKKRELDTWPNQGDRQNTWQKEGAADLGAFCVTVGGARTEIAGGYSRVSRDHMTGPGFTLSRGILCPS</sequence>
<reference evidence="1 2" key="1">
    <citation type="journal article" date="2013" name="Genome Biol.">
        <title>The genome sequence of the most widely cultivated cacao type and its use to identify candidate genes regulating pod color.</title>
        <authorList>
            <person name="Motamayor J.C."/>
            <person name="Mockaitis K."/>
            <person name="Schmutz J."/>
            <person name="Haiminen N."/>
            <person name="Iii D.L."/>
            <person name="Cornejo O."/>
            <person name="Findley S.D."/>
            <person name="Zheng P."/>
            <person name="Utro F."/>
            <person name="Royaert S."/>
            <person name="Saski C."/>
            <person name="Jenkins J."/>
            <person name="Podicheti R."/>
            <person name="Zhao M."/>
            <person name="Scheffler B.E."/>
            <person name="Stack J.C."/>
            <person name="Feltus F.A."/>
            <person name="Mustiga G.M."/>
            <person name="Amores F."/>
            <person name="Phillips W."/>
            <person name="Marelli J.P."/>
            <person name="May G.D."/>
            <person name="Shapiro H."/>
            <person name="Ma J."/>
            <person name="Bustamante C.D."/>
            <person name="Schnell R.J."/>
            <person name="Main D."/>
            <person name="Gilbert D."/>
            <person name="Parida L."/>
            <person name="Kuhn D.N."/>
        </authorList>
    </citation>
    <scope>NUCLEOTIDE SEQUENCE [LARGE SCALE GENOMIC DNA]</scope>
    <source>
        <strain evidence="2">cv. Matina 1-6</strain>
    </source>
</reference>
<proteinExistence type="predicted"/>
<name>A0A061G736_THECC</name>
<accession>A0A061G736</accession>
<evidence type="ECO:0000313" key="2">
    <source>
        <dbReference type="Proteomes" id="UP000026915"/>
    </source>
</evidence>
<dbReference type="EMBL" id="CM001881">
    <property type="protein sequence ID" value="EOY25188.1"/>
    <property type="molecule type" value="Genomic_DNA"/>
</dbReference>
<dbReference type="AlphaFoldDB" id="A0A061G736"/>